<evidence type="ECO:0000313" key="1">
    <source>
        <dbReference type="EMBL" id="SFE95123.1"/>
    </source>
</evidence>
<dbReference type="Proteomes" id="UP000198598">
    <property type="component" value="Unassembled WGS sequence"/>
</dbReference>
<accession>A0A1I2EQZ3</accession>
<dbReference type="EMBL" id="FOLQ01000023">
    <property type="protein sequence ID" value="SFE95123.1"/>
    <property type="molecule type" value="Genomic_DNA"/>
</dbReference>
<evidence type="ECO:0000313" key="2">
    <source>
        <dbReference type="Proteomes" id="UP000198598"/>
    </source>
</evidence>
<organism evidence="1 2">
    <name type="scientific">Spirosoma endophyticum</name>
    <dbReference type="NCBI Taxonomy" id="662367"/>
    <lineage>
        <taxon>Bacteria</taxon>
        <taxon>Pseudomonadati</taxon>
        <taxon>Bacteroidota</taxon>
        <taxon>Cytophagia</taxon>
        <taxon>Cytophagales</taxon>
        <taxon>Cytophagaceae</taxon>
        <taxon>Spirosoma</taxon>
    </lineage>
</organism>
<proteinExistence type="predicted"/>
<dbReference type="RefSeq" id="WP_177236741.1">
    <property type="nucleotide sequence ID" value="NZ_FOLQ01000023.1"/>
</dbReference>
<reference evidence="1 2" key="1">
    <citation type="submission" date="2016-10" db="EMBL/GenBank/DDBJ databases">
        <authorList>
            <person name="de Groot N.N."/>
        </authorList>
    </citation>
    <scope>NUCLEOTIDE SEQUENCE [LARGE SCALE GENOMIC DNA]</scope>
    <source>
        <strain evidence="1 2">DSM 26130</strain>
    </source>
</reference>
<gene>
    <name evidence="1" type="ORF">SAMN05216167_1235</name>
</gene>
<name>A0A1I2EQZ3_9BACT</name>
<sequence length="49" mass="5751">MHNTIYQIIQERNAYMAETIRQSQERAKRILALNDRLTLLGEKIHALKG</sequence>
<protein>
    <submittedName>
        <fullName evidence="1">Uncharacterized protein</fullName>
    </submittedName>
</protein>
<dbReference type="AlphaFoldDB" id="A0A1I2EQZ3"/>
<keyword evidence="2" id="KW-1185">Reference proteome</keyword>